<proteinExistence type="predicted"/>
<evidence type="ECO:0000313" key="3">
    <source>
        <dbReference type="Proteomes" id="UP000729402"/>
    </source>
</evidence>
<feature type="region of interest" description="Disordered" evidence="1">
    <location>
        <begin position="1"/>
        <end position="97"/>
    </location>
</feature>
<dbReference type="EMBL" id="JAAALK010000288">
    <property type="protein sequence ID" value="KAG8052850.1"/>
    <property type="molecule type" value="Genomic_DNA"/>
</dbReference>
<comment type="caution">
    <text evidence="2">The sequence shown here is derived from an EMBL/GenBank/DDBJ whole genome shotgun (WGS) entry which is preliminary data.</text>
</comment>
<organism evidence="2 3">
    <name type="scientific">Zizania palustris</name>
    <name type="common">Northern wild rice</name>
    <dbReference type="NCBI Taxonomy" id="103762"/>
    <lineage>
        <taxon>Eukaryota</taxon>
        <taxon>Viridiplantae</taxon>
        <taxon>Streptophyta</taxon>
        <taxon>Embryophyta</taxon>
        <taxon>Tracheophyta</taxon>
        <taxon>Spermatophyta</taxon>
        <taxon>Magnoliopsida</taxon>
        <taxon>Liliopsida</taxon>
        <taxon>Poales</taxon>
        <taxon>Poaceae</taxon>
        <taxon>BOP clade</taxon>
        <taxon>Oryzoideae</taxon>
        <taxon>Oryzeae</taxon>
        <taxon>Zizaniinae</taxon>
        <taxon>Zizania</taxon>
    </lineage>
</organism>
<accession>A0A8J5R742</accession>
<dbReference type="Proteomes" id="UP000729402">
    <property type="component" value="Unassembled WGS sequence"/>
</dbReference>
<reference evidence="2" key="1">
    <citation type="journal article" date="2021" name="bioRxiv">
        <title>Whole Genome Assembly and Annotation of Northern Wild Rice, Zizania palustris L., Supports a Whole Genome Duplication in the Zizania Genus.</title>
        <authorList>
            <person name="Haas M."/>
            <person name="Kono T."/>
            <person name="Macchietto M."/>
            <person name="Millas R."/>
            <person name="McGilp L."/>
            <person name="Shao M."/>
            <person name="Duquette J."/>
            <person name="Hirsch C.N."/>
            <person name="Kimball J."/>
        </authorList>
    </citation>
    <scope>NUCLEOTIDE SEQUENCE</scope>
    <source>
        <tissue evidence="2">Fresh leaf tissue</tissue>
    </source>
</reference>
<evidence type="ECO:0000256" key="1">
    <source>
        <dbReference type="SAM" id="MobiDB-lite"/>
    </source>
</evidence>
<name>A0A8J5R742_ZIZPA</name>
<feature type="compositionally biased region" description="Pro residues" evidence="1">
    <location>
        <begin position="52"/>
        <end position="62"/>
    </location>
</feature>
<protein>
    <submittedName>
        <fullName evidence="2">Uncharacterized protein</fullName>
    </submittedName>
</protein>
<sequence length="97" mass="10048">MAFAPPPPTAAMASALPRRPGPPRCLAAPAHRPDPPPHRPWPTSPTATASAPAPPDAGPRPTSPAARPAAPDRRQTRCHGLRPDVAPSRPYPDVASP</sequence>
<gene>
    <name evidence="2" type="ORF">GUJ93_ZPchr0001g32812</name>
</gene>
<keyword evidence="3" id="KW-1185">Reference proteome</keyword>
<evidence type="ECO:0000313" key="2">
    <source>
        <dbReference type="EMBL" id="KAG8052850.1"/>
    </source>
</evidence>
<dbReference type="AlphaFoldDB" id="A0A8J5R742"/>
<reference evidence="2" key="2">
    <citation type="submission" date="2021-02" db="EMBL/GenBank/DDBJ databases">
        <authorList>
            <person name="Kimball J.A."/>
            <person name="Haas M.W."/>
            <person name="Macchietto M."/>
            <person name="Kono T."/>
            <person name="Duquette J."/>
            <person name="Shao M."/>
        </authorList>
    </citation>
    <scope>NUCLEOTIDE SEQUENCE</scope>
    <source>
        <tissue evidence="2">Fresh leaf tissue</tissue>
    </source>
</reference>